<gene>
    <name evidence="15" type="ORF">UFOPK3164_00642</name>
    <name evidence="16" type="ORF">UFOPK3427_00049</name>
    <name evidence="17" type="ORF">UFOPK4112_01130</name>
</gene>
<keyword evidence="5 13" id="KW-0812">Transmembrane</keyword>
<dbReference type="EMBL" id="CAFBLT010000001">
    <property type="protein sequence ID" value="CAB4858749.1"/>
    <property type="molecule type" value="Genomic_DNA"/>
</dbReference>
<keyword evidence="8" id="KW-0862">Zinc</keyword>
<name>A0A6J6ZV31_9ZZZZ</name>
<feature type="compositionally biased region" description="Basic and acidic residues" evidence="12">
    <location>
        <begin position="1"/>
        <end position="20"/>
    </location>
</feature>
<keyword evidence="11 13" id="KW-0472">Membrane</keyword>
<dbReference type="InterPro" id="IPR001915">
    <property type="entry name" value="Peptidase_M48"/>
</dbReference>
<organism evidence="15">
    <name type="scientific">freshwater metagenome</name>
    <dbReference type="NCBI Taxonomy" id="449393"/>
    <lineage>
        <taxon>unclassified sequences</taxon>
        <taxon>metagenomes</taxon>
        <taxon>ecological metagenomes</taxon>
    </lineage>
</organism>
<accession>A0A6J6ZV31</accession>
<feature type="transmembrane region" description="Helical" evidence="13">
    <location>
        <begin position="118"/>
        <end position="141"/>
    </location>
</feature>
<evidence type="ECO:0000256" key="3">
    <source>
        <dbReference type="ARBA" id="ARBA00022475"/>
    </source>
</evidence>
<evidence type="ECO:0000313" key="15">
    <source>
        <dbReference type="EMBL" id="CAB4824373.1"/>
    </source>
</evidence>
<dbReference type="Pfam" id="PF01435">
    <property type="entry name" value="Peptidase_M48"/>
    <property type="match status" value="1"/>
</dbReference>
<feature type="region of interest" description="Disordered" evidence="12">
    <location>
        <begin position="1"/>
        <end position="93"/>
    </location>
</feature>
<dbReference type="AlphaFoldDB" id="A0A6J6ZV31"/>
<dbReference type="EMBL" id="CAFABE010000021">
    <property type="protein sequence ID" value="CAB4824373.1"/>
    <property type="molecule type" value="Genomic_DNA"/>
</dbReference>
<reference evidence="15" key="1">
    <citation type="submission" date="2020-05" db="EMBL/GenBank/DDBJ databases">
        <authorList>
            <person name="Chiriac C."/>
            <person name="Salcher M."/>
            <person name="Ghai R."/>
            <person name="Kavagutti S V."/>
        </authorList>
    </citation>
    <scope>NUCLEOTIDE SEQUENCE</scope>
</reference>
<dbReference type="PANTHER" id="PTHR43221:SF1">
    <property type="entry name" value="PROTEASE HTPX"/>
    <property type="match status" value="1"/>
</dbReference>
<dbReference type="PANTHER" id="PTHR43221">
    <property type="entry name" value="PROTEASE HTPX"/>
    <property type="match status" value="1"/>
</dbReference>
<evidence type="ECO:0000256" key="1">
    <source>
        <dbReference type="ARBA" id="ARBA00001947"/>
    </source>
</evidence>
<evidence type="ECO:0000256" key="6">
    <source>
        <dbReference type="ARBA" id="ARBA00022723"/>
    </source>
</evidence>
<comment type="subcellular location">
    <subcellularLocation>
        <location evidence="2">Cell membrane</location>
        <topology evidence="2">Multi-pass membrane protein</topology>
    </subcellularLocation>
</comment>
<dbReference type="Gene3D" id="3.30.2010.10">
    <property type="entry name" value="Metalloproteases ('zincins'), catalytic domain"/>
    <property type="match status" value="1"/>
</dbReference>
<dbReference type="GO" id="GO:0005886">
    <property type="term" value="C:plasma membrane"/>
    <property type="evidence" value="ECO:0007669"/>
    <property type="project" value="UniProtKB-SubCell"/>
</dbReference>
<evidence type="ECO:0000256" key="8">
    <source>
        <dbReference type="ARBA" id="ARBA00022833"/>
    </source>
</evidence>
<comment type="cofactor">
    <cofactor evidence="1">
        <name>Zn(2+)</name>
        <dbReference type="ChEBI" id="CHEBI:29105"/>
    </cofactor>
</comment>
<keyword evidence="4" id="KW-0645">Protease</keyword>
<evidence type="ECO:0000256" key="11">
    <source>
        <dbReference type="ARBA" id="ARBA00023136"/>
    </source>
</evidence>
<keyword evidence="9 13" id="KW-1133">Transmembrane helix</keyword>
<evidence type="ECO:0000256" key="4">
    <source>
        <dbReference type="ARBA" id="ARBA00022670"/>
    </source>
</evidence>
<dbReference type="InterPro" id="IPR050083">
    <property type="entry name" value="HtpX_protease"/>
</dbReference>
<feature type="compositionally biased region" description="Low complexity" evidence="12">
    <location>
        <begin position="23"/>
        <end position="88"/>
    </location>
</feature>
<keyword evidence="3" id="KW-1003">Cell membrane</keyword>
<dbReference type="EMBL" id="CAFBPM010000010">
    <property type="protein sequence ID" value="CAB5024653.1"/>
    <property type="molecule type" value="Genomic_DNA"/>
</dbReference>
<evidence type="ECO:0000256" key="2">
    <source>
        <dbReference type="ARBA" id="ARBA00004651"/>
    </source>
</evidence>
<evidence type="ECO:0000256" key="13">
    <source>
        <dbReference type="SAM" id="Phobius"/>
    </source>
</evidence>
<feature type="transmembrane region" description="Helical" evidence="13">
    <location>
        <begin position="147"/>
        <end position="165"/>
    </location>
</feature>
<evidence type="ECO:0000256" key="12">
    <source>
        <dbReference type="SAM" id="MobiDB-lite"/>
    </source>
</evidence>
<dbReference type="GO" id="GO:0004222">
    <property type="term" value="F:metalloendopeptidase activity"/>
    <property type="evidence" value="ECO:0007669"/>
    <property type="project" value="InterPro"/>
</dbReference>
<protein>
    <submittedName>
        <fullName evidence="15">Unannotated protein</fullName>
    </submittedName>
</protein>
<evidence type="ECO:0000313" key="16">
    <source>
        <dbReference type="EMBL" id="CAB4858749.1"/>
    </source>
</evidence>
<evidence type="ECO:0000256" key="10">
    <source>
        <dbReference type="ARBA" id="ARBA00023049"/>
    </source>
</evidence>
<proteinExistence type="predicted"/>
<evidence type="ECO:0000259" key="14">
    <source>
        <dbReference type="Pfam" id="PF01435"/>
    </source>
</evidence>
<sequence length="366" mass="39222">MAEPTNEHGESPSTRPERSGPPRSNQNRSKNQRSNAGGSQNSRSNGQRSNQNRSNQNRSRNNRSKGGANQNRSNQNRSGSQQRSSAQNEKAVSGIAVHAEATGGKTPLDSERAKNLRWPILACAVFGSVIGLIVILVTFWITLPGAVTLGVVTAAILFFFFKSVAPTTLKNNLGSVVIEEGALPRVEVMLSGLSATMGVAMPQIAILDDDIPNAAIYTLKKTNTLVITTGLLSSMSVIELEGVLAHELAHLRLESAVRGTTAAGLALLLGSFGRKGTLSHRMMGEGRLYRADALAAQTVRYSAGLASALAKMEQGPLPGEHSIFASPVYKSIRWIFIDPSITRRAKAEEIGDLDATSTRRQALEER</sequence>
<dbReference type="GO" id="GO:0046872">
    <property type="term" value="F:metal ion binding"/>
    <property type="evidence" value="ECO:0007669"/>
    <property type="project" value="UniProtKB-KW"/>
</dbReference>
<keyword evidence="7" id="KW-0378">Hydrolase</keyword>
<dbReference type="GO" id="GO:0006508">
    <property type="term" value="P:proteolysis"/>
    <property type="evidence" value="ECO:0007669"/>
    <property type="project" value="UniProtKB-KW"/>
</dbReference>
<evidence type="ECO:0000256" key="5">
    <source>
        <dbReference type="ARBA" id="ARBA00022692"/>
    </source>
</evidence>
<keyword evidence="10" id="KW-0482">Metalloprotease</keyword>
<evidence type="ECO:0000313" key="17">
    <source>
        <dbReference type="EMBL" id="CAB5024653.1"/>
    </source>
</evidence>
<keyword evidence="6" id="KW-0479">Metal-binding</keyword>
<evidence type="ECO:0000256" key="7">
    <source>
        <dbReference type="ARBA" id="ARBA00022801"/>
    </source>
</evidence>
<evidence type="ECO:0000256" key="9">
    <source>
        <dbReference type="ARBA" id="ARBA00022989"/>
    </source>
</evidence>
<feature type="domain" description="Peptidase M48" evidence="14">
    <location>
        <begin position="185"/>
        <end position="283"/>
    </location>
</feature>